<proteinExistence type="predicted"/>
<reference evidence="2" key="1">
    <citation type="submission" date="2023-07" db="EMBL/GenBank/DDBJ databases">
        <title>Paracoccus sp. MBLB3053 whole genome sequence.</title>
        <authorList>
            <person name="Hwang C.Y."/>
            <person name="Cho E.-S."/>
            <person name="Seo M.-J."/>
        </authorList>
    </citation>
    <scope>NUCLEOTIDE SEQUENCE [LARGE SCALE GENOMIC DNA]</scope>
    <source>
        <strain evidence="2">MBLB3053</strain>
    </source>
</reference>
<protein>
    <submittedName>
        <fullName evidence="1">Uncharacterized protein</fullName>
    </submittedName>
</protein>
<keyword evidence="2" id="KW-1185">Reference proteome</keyword>
<accession>A0ABU2HQP1</accession>
<dbReference type="Proteomes" id="UP001269144">
    <property type="component" value="Unassembled WGS sequence"/>
</dbReference>
<dbReference type="EMBL" id="JAVQLW010000001">
    <property type="protein sequence ID" value="MDS9467369.1"/>
    <property type="molecule type" value="Genomic_DNA"/>
</dbReference>
<sequence length="105" mass="10935">MFRFFSTTDSDAANGFDTISEFEGIGNQPAGVVKDVIDVSGVYSGTLTVNGTTAGGMGTLWLENVGKNTWVHINTDANAAAEISVQIADGTSFDASMYTAGDFVP</sequence>
<evidence type="ECO:0000313" key="2">
    <source>
        <dbReference type="Proteomes" id="UP001269144"/>
    </source>
</evidence>
<organism evidence="1 2">
    <name type="scientific">Paracoccus aurantius</name>
    <dbReference type="NCBI Taxonomy" id="3073814"/>
    <lineage>
        <taxon>Bacteria</taxon>
        <taxon>Pseudomonadati</taxon>
        <taxon>Pseudomonadota</taxon>
        <taxon>Alphaproteobacteria</taxon>
        <taxon>Rhodobacterales</taxon>
        <taxon>Paracoccaceae</taxon>
        <taxon>Paracoccus</taxon>
    </lineage>
</organism>
<evidence type="ECO:0000313" key="1">
    <source>
        <dbReference type="EMBL" id="MDS9467369.1"/>
    </source>
</evidence>
<dbReference type="Gene3D" id="2.150.10.10">
    <property type="entry name" value="Serralysin-like metalloprotease, C-terminal"/>
    <property type="match status" value="1"/>
</dbReference>
<comment type="caution">
    <text evidence="1">The sequence shown here is derived from an EMBL/GenBank/DDBJ whole genome shotgun (WGS) entry which is preliminary data.</text>
</comment>
<dbReference type="InterPro" id="IPR011049">
    <property type="entry name" value="Serralysin-like_metalloprot_C"/>
</dbReference>
<name>A0ABU2HQP1_9RHOB</name>
<dbReference type="RefSeq" id="WP_311159547.1">
    <property type="nucleotide sequence ID" value="NZ_JAVQLW010000001.1"/>
</dbReference>
<gene>
    <name evidence="1" type="ORF">RGQ15_07245</name>
</gene>